<accession>A0A2S2DVQ1</accession>
<dbReference type="AlphaFoldDB" id="A0A2S2DVQ1"/>
<dbReference type="InterPro" id="IPR016169">
    <property type="entry name" value="FAD-bd_PCMH_sub2"/>
</dbReference>
<dbReference type="Proteomes" id="UP000245468">
    <property type="component" value="Chromosome"/>
</dbReference>
<keyword evidence="3" id="KW-0479">Metal-binding</keyword>
<gene>
    <name evidence="10" type="ORF">HME7025_01278</name>
</gene>
<evidence type="ECO:0000256" key="5">
    <source>
        <dbReference type="ARBA" id="ARBA00023002"/>
    </source>
</evidence>
<proteinExistence type="predicted"/>
<evidence type="ECO:0000313" key="10">
    <source>
        <dbReference type="EMBL" id="AWL09140.1"/>
    </source>
</evidence>
<evidence type="ECO:0000259" key="8">
    <source>
        <dbReference type="PROSITE" id="PS51379"/>
    </source>
</evidence>
<evidence type="ECO:0000256" key="6">
    <source>
        <dbReference type="ARBA" id="ARBA00023004"/>
    </source>
</evidence>
<dbReference type="InterPro" id="IPR016164">
    <property type="entry name" value="FAD-linked_Oxase-like_C"/>
</dbReference>
<evidence type="ECO:0000256" key="4">
    <source>
        <dbReference type="ARBA" id="ARBA00022827"/>
    </source>
</evidence>
<reference evidence="11" key="1">
    <citation type="submission" date="2018-05" db="EMBL/GenBank/DDBJ databases">
        <title>Pseudarcicella sp. HME7025 Genome sequencing and assembly.</title>
        <authorList>
            <person name="Kim H."/>
            <person name="Kang H."/>
            <person name="Joh K."/>
        </authorList>
    </citation>
    <scope>NUCLEOTIDE SEQUENCE [LARGE SCALE GENOMIC DNA]</scope>
    <source>
        <strain evidence="11">HME7025</strain>
    </source>
</reference>
<dbReference type="InterPro" id="IPR016171">
    <property type="entry name" value="Vanillyl_alc_oxidase_C-sub2"/>
</dbReference>
<dbReference type="RefSeq" id="WP_109322839.1">
    <property type="nucleotide sequence ID" value="NZ_CP029346.1"/>
</dbReference>
<dbReference type="GO" id="GO:1903457">
    <property type="term" value="P:lactate catabolic process"/>
    <property type="evidence" value="ECO:0007669"/>
    <property type="project" value="TreeGrafter"/>
</dbReference>
<evidence type="ECO:0000256" key="3">
    <source>
        <dbReference type="ARBA" id="ARBA00022723"/>
    </source>
</evidence>
<dbReference type="Gene3D" id="3.30.70.2740">
    <property type="match status" value="1"/>
</dbReference>
<dbReference type="SUPFAM" id="SSF46548">
    <property type="entry name" value="alpha-helical ferredoxin"/>
    <property type="match status" value="1"/>
</dbReference>
<dbReference type="GO" id="GO:0051536">
    <property type="term" value="F:iron-sulfur cluster binding"/>
    <property type="evidence" value="ECO:0007669"/>
    <property type="project" value="UniProtKB-KW"/>
</dbReference>
<feature type="domain" description="4Fe-4S ferredoxin-type" evidence="8">
    <location>
        <begin position="619"/>
        <end position="652"/>
    </location>
</feature>
<dbReference type="Gene3D" id="3.30.465.10">
    <property type="match status" value="1"/>
</dbReference>
<dbReference type="PROSITE" id="PS51379">
    <property type="entry name" value="4FE4S_FER_2"/>
    <property type="match status" value="1"/>
</dbReference>
<comment type="cofactor">
    <cofactor evidence="1">
        <name>FAD</name>
        <dbReference type="ChEBI" id="CHEBI:57692"/>
    </cofactor>
</comment>
<dbReference type="GO" id="GO:0071949">
    <property type="term" value="F:FAD binding"/>
    <property type="evidence" value="ECO:0007669"/>
    <property type="project" value="InterPro"/>
</dbReference>
<dbReference type="InterPro" id="IPR036318">
    <property type="entry name" value="FAD-bd_PCMH-like_sf"/>
</dbReference>
<dbReference type="GO" id="GO:0046872">
    <property type="term" value="F:metal ion binding"/>
    <property type="evidence" value="ECO:0007669"/>
    <property type="project" value="UniProtKB-KW"/>
</dbReference>
<evidence type="ECO:0000256" key="7">
    <source>
        <dbReference type="ARBA" id="ARBA00023014"/>
    </source>
</evidence>
<protein>
    <recommendedName>
        <fullName evidence="12">FAD-binding oxidoreductase</fullName>
    </recommendedName>
</protein>
<dbReference type="PROSITE" id="PS00198">
    <property type="entry name" value="4FE4S_FER_1"/>
    <property type="match status" value="1"/>
</dbReference>
<keyword evidence="7" id="KW-0411">Iron-sulfur</keyword>
<dbReference type="Pfam" id="PF01565">
    <property type="entry name" value="FAD_binding_4"/>
    <property type="match status" value="1"/>
</dbReference>
<name>A0A2S2DVQ1_9BACT</name>
<evidence type="ECO:0000313" key="11">
    <source>
        <dbReference type="Proteomes" id="UP000245468"/>
    </source>
</evidence>
<organism evidence="10 11">
    <name type="scientific">Aquirufa nivalisilvae</name>
    <dbReference type="NCBI Taxonomy" id="2516557"/>
    <lineage>
        <taxon>Bacteria</taxon>
        <taxon>Pseudomonadati</taxon>
        <taxon>Bacteroidota</taxon>
        <taxon>Cytophagia</taxon>
        <taxon>Cytophagales</taxon>
        <taxon>Flectobacillaceae</taxon>
        <taxon>Aquirufa</taxon>
    </lineage>
</organism>
<dbReference type="PANTHER" id="PTHR11748">
    <property type="entry name" value="D-LACTATE DEHYDROGENASE"/>
    <property type="match status" value="1"/>
</dbReference>
<keyword evidence="6" id="KW-0408">Iron</keyword>
<evidence type="ECO:0000256" key="1">
    <source>
        <dbReference type="ARBA" id="ARBA00001974"/>
    </source>
</evidence>
<keyword evidence="5" id="KW-0560">Oxidoreductase</keyword>
<dbReference type="KEGG" id="psez:HME7025_01278"/>
<dbReference type="InterPro" id="IPR016166">
    <property type="entry name" value="FAD-bd_PCMH"/>
</dbReference>
<dbReference type="InterPro" id="IPR017900">
    <property type="entry name" value="4Fe4S_Fe_S_CS"/>
</dbReference>
<dbReference type="InterPro" id="IPR017896">
    <property type="entry name" value="4Fe4S_Fe-S-bd"/>
</dbReference>
<dbReference type="PANTHER" id="PTHR11748:SF119">
    <property type="entry name" value="D-2-HYDROXYGLUTARATE DEHYDROGENASE"/>
    <property type="match status" value="1"/>
</dbReference>
<keyword evidence="4" id="KW-0274">FAD</keyword>
<dbReference type="SUPFAM" id="SSF55103">
    <property type="entry name" value="FAD-linked oxidases, C-terminal domain"/>
    <property type="match status" value="1"/>
</dbReference>
<dbReference type="InterPro" id="IPR004113">
    <property type="entry name" value="FAD-bd_oxidored_4_C"/>
</dbReference>
<feature type="domain" description="FAD-binding PCMH-type" evidence="9">
    <location>
        <begin position="41"/>
        <end position="280"/>
    </location>
</feature>
<keyword evidence="11" id="KW-1185">Reference proteome</keyword>
<dbReference type="OrthoDB" id="9767256at2"/>
<dbReference type="Gene3D" id="1.10.45.10">
    <property type="entry name" value="Vanillyl-alcohol Oxidase, Chain A, domain 4"/>
    <property type="match status" value="1"/>
</dbReference>
<dbReference type="EMBL" id="CP029346">
    <property type="protein sequence ID" value="AWL09140.1"/>
    <property type="molecule type" value="Genomic_DNA"/>
</dbReference>
<keyword evidence="2" id="KW-0285">Flavoprotein</keyword>
<sequence>MAWSQREYHLLSAHFEGKLFFDASQSSQIARKIYATDASVYQVQPQAVAIPASQKDIKRLIQFAKNNKLGIIPRGAGTSLAGQVVGDGIVMEVSSAMSKIISLNKKEKTVWVEPGIVRDDLNTFIKKTELFFGPETSTANRALLGGMVGNNSCGLHSIVWGNVRDHLIETKAILADGTDIYTHPLSNEEFYKKTSLQNLEGKIYRELHRILNNPTLQELIRSKFPKPSIKRRNTGYALDALVEMQPFNPLGKPFNLSALIAGSEGTLAVVHSLRLQLLDIPSPDVSLVCVHCHSIQESLQANLVALACQPTASELVDDFILSFTEGHPQFQKDRDFIQGKPAAILMVEFRGDEASNSENKANRFIEQLNAQSIGYASPTLTGEEISKGWDIRKAGLGLIRNIIGKKQAVNLIEDCAVDPEDLPNYVADIQELLQKHQVQAAFYAHAGAGELHIEPFLDLKSEDGKKLFRLLLEETVEILKKYQGSLSGEHGDGRLRGEFIPEIMGTEIYDLFQEIKHIFDPNNTLNPGKIVHTPPMDEAFRIQDKSPQKQNYFFNYGALNDPLTLAEKCSGSGDCKKTALSGGTMCPSYMATQQEKDSTRARANMLRQILSSDVEKPFSEPQLKEILDLCLSCKGCQTECPSGVDISKLKAETLQQSYIDHGTPWRTQLIGHFPSIQNWVRKISPLYNFAIEFPLSSVIIKSFMGFSWERSLPRVSFTSLEEWFSQYKKRINQSEKPLGMVYFFADEFTNYNDVAIGKKAIALLNELGYGVEIPKGIISGRSYLSKGMLIEAKKLANHNVLSLKDIISSETPFIGLEPSAILSFRDEIPDLVDPELRNDALQLKDNCLLIDEFLAREIKSKRIQKSSFGTKTRKIILHGHCHQKSIAGLSSTRQVLAFPEGHEVELIPSGCCGMAGSFGYEKKHFKISKQIANLVLFPTILSKPSSTIVASNGTSCRHQIKDGIDKNAYHTVEILYQSLANPQIKI</sequence>
<dbReference type="InterPro" id="IPR006094">
    <property type="entry name" value="Oxid_FAD_bind_N"/>
</dbReference>
<dbReference type="GO" id="GO:0004458">
    <property type="term" value="F:D-lactate dehydrogenase (cytochrome) activity"/>
    <property type="evidence" value="ECO:0007669"/>
    <property type="project" value="TreeGrafter"/>
</dbReference>
<dbReference type="PROSITE" id="PS51387">
    <property type="entry name" value="FAD_PCMH"/>
    <property type="match status" value="1"/>
</dbReference>
<dbReference type="Pfam" id="PF02913">
    <property type="entry name" value="FAD-oxidase_C"/>
    <property type="match status" value="1"/>
</dbReference>
<evidence type="ECO:0000259" key="9">
    <source>
        <dbReference type="PROSITE" id="PS51387"/>
    </source>
</evidence>
<dbReference type="GO" id="GO:0008720">
    <property type="term" value="F:D-lactate dehydrogenase (NAD+) activity"/>
    <property type="evidence" value="ECO:0007669"/>
    <property type="project" value="TreeGrafter"/>
</dbReference>
<evidence type="ECO:0000256" key="2">
    <source>
        <dbReference type="ARBA" id="ARBA00022630"/>
    </source>
</evidence>
<dbReference type="SUPFAM" id="SSF56176">
    <property type="entry name" value="FAD-binding/transporter-associated domain-like"/>
    <property type="match status" value="1"/>
</dbReference>
<dbReference type="Pfam" id="PF13534">
    <property type="entry name" value="Fer4_17"/>
    <property type="match status" value="1"/>
</dbReference>
<evidence type="ECO:0008006" key="12">
    <source>
        <dbReference type="Google" id="ProtNLM"/>
    </source>
</evidence>